<evidence type="ECO:0000313" key="2">
    <source>
        <dbReference type="EMBL" id="SEA81922.1"/>
    </source>
</evidence>
<name>A0A1H4EC98_9SPHI</name>
<organism evidence="2 3">
    <name type="scientific">Pedobacter hartonius</name>
    <dbReference type="NCBI Taxonomy" id="425514"/>
    <lineage>
        <taxon>Bacteria</taxon>
        <taxon>Pseudomonadati</taxon>
        <taxon>Bacteroidota</taxon>
        <taxon>Sphingobacteriia</taxon>
        <taxon>Sphingobacteriales</taxon>
        <taxon>Sphingobacteriaceae</taxon>
        <taxon>Pedobacter</taxon>
    </lineage>
</organism>
<reference evidence="2 3" key="1">
    <citation type="submission" date="2016-10" db="EMBL/GenBank/DDBJ databases">
        <authorList>
            <person name="de Groot N.N."/>
        </authorList>
    </citation>
    <scope>NUCLEOTIDE SEQUENCE [LARGE SCALE GENOMIC DNA]</scope>
    <source>
        <strain evidence="2 3">DSM 19033</strain>
    </source>
</reference>
<dbReference type="InterPro" id="IPR029044">
    <property type="entry name" value="Nucleotide-diphossugar_trans"/>
</dbReference>
<evidence type="ECO:0000313" key="3">
    <source>
        <dbReference type="Proteomes" id="UP000198850"/>
    </source>
</evidence>
<keyword evidence="1" id="KW-0472">Membrane</keyword>
<feature type="transmembrane region" description="Helical" evidence="1">
    <location>
        <begin position="137"/>
        <end position="160"/>
    </location>
</feature>
<dbReference type="STRING" id="425514.SAMN05443550_105318"/>
<accession>A0A1H4EC98</accession>
<dbReference type="Proteomes" id="UP000198850">
    <property type="component" value="Unassembled WGS sequence"/>
</dbReference>
<keyword evidence="1" id="KW-1133">Transmembrane helix</keyword>
<dbReference type="OrthoDB" id="9800276at2"/>
<evidence type="ECO:0008006" key="4">
    <source>
        <dbReference type="Google" id="ProtNLM"/>
    </source>
</evidence>
<feature type="transmembrane region" description="Helical" evidence="1">
    <location>
        <begin position="322"/>
        <end position="343"/>
    </location>
</feature>
<sequence length="347" mass="39238">MLNLAFIYIILIFLVLRFSVTLFNFLSNPKLGKYGRHFSNQVSVIITGTHDAEALINMLHALREQDYQHIEVIVSQPAQYKTNAAVKAICAADSRFQLRKKSSFHAEETTGDYILFLEPNVLVHNGLINSLIYRTKVFNLALLNIIPTQSVSGIVNYVLLPLSDFVLLNLIPLRLVRLFSSPVFSAGGSECMFFDAGIYKAYNWQQKVGREAPEAMEVVRAVKQEGYKVETLLGYKLISVPGTRRTNGLFLKTGQHLLETFGNNIFAAFLYLVLVVAGPLVMLLNYEYSLLILPVGLIFLSRIMISFLSGQNPVWNVLLHPLQMLFLMGSLITEIYTQLIRLIREKM</sequence>
<feature type="transmembrane region" description="Helical" evidence="1">
    <location>
        <begin position="291"/>
        <end position="310"/>
    </location>
</feature>
<protein>
    <recommendedName>
        <fullName evidence="4">Glycosyltransferase, catalytic subunit of cellulose synthase and poly-beta-1,6-N-acetylglucosamine synthase</fullName>
    </recommendedName>
</protein>
<gene>
    <name evidence="2" type="ORF">SAMN05443550_105318</name>
</gene>
<feature type="transmembrane region" description="Helical" evidence="1">
    <location>
        <begin position="6"/>
        <end position="26"/>
    </location>
</feature>
<dbReference type="EMBL" id="FNRA01000005">
    <property type="protein sequence ID" value="SEA81922.1"/>
    <property type="molecule type" value="Genomic_DNA"/>
</dbReference>
<keyword evidence="3" id="KW-1185">Reference proteome</keyword>
<keyword evidence="1" id="KW-0812">Transmembrane</keyword>
<dbReference type="SUPFAM" id="SSF53448">
    <property type="entry name" value="Nucleotide-diphospho-sugar transferases"/>
    <property type="match status" value="1"/>
</dbReference>
<evidence type="ECO:0000256" key="1">
    <source>
        <dbReference type="SAM" id="Phobius"/>
    </source>
</evidence>
<feature type="transmembrane region" description="Helical" evidence="1">
    <location>
        <begin position="265"/>
        <end position="284"/>
    </location>
</feature>
<dbReference type="AlphaFoldDB" id="A0A1H4EC98"/>
<dbReference type="RefSeq" id="WP_090556799.1">
    <property type="nucleotide sequence ID" value="NZ_FNRA01000005.1"/>
</dbReference>
<proteinExistence type="predicted"/>